<dbReference type="AlphaFoldDB" id="A0A380FCR2"/>
<sequence length="74" mass="8183">MSVDNVSILSSADGTASKVEPKTIVNLGLGLLAGLFIAFLIIIFKELFDKRIRTEEQVKEEFNIPVLGSIQKFE</sequence>
<evidence type="ECO:0000313" key="2">
    <source>
        <dbReference type="EMBL" id="SUM31560.1"/>
    </source>
</evidence>
<evidence type="ECO:0000256" key="1">
    <source>
        <dbReference type="SAM" id="Phobius"/>
    </source>
</evidence>
<keyword evidence="1" id="KW-1133">Transmembrane helix</keyword>
<name>A0A380FCR2_STAGA</name>
<dbReference type="GO" id="GO:0004713">
    <property type="term" value="F:protein tyrosine kinase activity"/>
    <property type="evidence" value="ECO:0007669"/>
    <property type="project" value="TreeGrafter"/>
</dbReference>
<keyword evidence="1" id="KW-0812">Transmembrane</keyword>
<dbReference type="GO" id="GO:0005886">
    <property type="term" value="C:plasma membrane"/>
    <property type="evidence" value="ECO:0007669"/>
    <property type="project" value="TreeGrafter"/>
</dbReference>
<dbReference type="EMBL" id="UHDK01000001">
    <property type="protein sequence ID" value="SUM31560.1"/>
    <property type="molecule type" value="Genomic_DNA"/>
</dbReference>
<dbReference type="Proteomes" id="UP000255277">
    <property type="component" value="Unassembled WGS sequence"/>
</dbReference>
<organism evidence="2 3">
    <name type="scientific">Staphylococcus gallinarum</name>
    <dbReference type="NCBI Taxonomy" id="1293"/>
    <lineage>
        <taxon>Bacteria</taxon>
        <taxon>Bacillati</taxon>
        <taxon>Bacillota</taxon>
        <taxon>Bacilli</taxon>
        <taxon>Bacillales</taxon>
        <taxon>Staphylococcaceae</taxon>
        <taxon>Staphylococcus</taxon>
    </lineage>
</organism>
<keyword evidence="1" id="KW-0472">Membrane</keyword>
<feature type="transmembrane region" description="Helical" evidence="1">
    <location>
        <begin position="24"/>
        <end position="44"/>
    </location>
</feature>
<accession>A0A380FCR2</accession>
<reference evidence="2 3" key="1">
    <citation type="submission" date="2018-06" db="EMBL/GenBank/DDBJ databases">
        <authorList>
            <consortium name="Pathogen Informatics"/>
            <person name="Doyle S."/>
        </authorList>
    </citation>
    <scope>NUCLEOTIDE SEQUENCE [LARGE SCALE GENOMIC DNA]</scope>
    <source>
        <strain evidence="2 3">NCTC12195</strain>
    </source>
</reference>
<evidence type="ECO:0000313" key="3">
    <source>
        <dbReference type="Proteomes" id="UP000255277"/>
    </source>
</evidence>
<dbReference type="InterPro" id="IPR050445">
    <property type="entry name" value="Bact_polysacc_biosynth/exp"/>
</dbReference>
<dbReference type="PANTHER" id="PTHR32309">
    <property type="entry name" value="TYROSINE-PROTEIN KINASE"/>
    <property type="match status" value="1"/>
</dbReference>
<protein>
    <submittedName>
        <fullName evidence="2">Capsular polysaccharide synthesis enzyme CapA</fullName>
    </submittedName>
</protein>
<dbReference type="PANTHER" id="PTHR32309:SF13">
    <property type="entry name" value="FERRIC ENTEROBACTIN TRANSPORT PROTEIN FEPE"/>
    <property type="match status" value="1"/>
</dbReference>
<gene>
    <name evidence="2" type="primary">cap8A</name>
    <name evidence="2" type="ORF">NCTC12195_00994</name>
</gene>
<proteinExistence type="predicted"/>